<gene>
    <name evidence="1" type="ORF">DY000_02056234</name>
</gene>
<dbReference type="Proteomes" id="UP000266723">
    <property type="component" value="Unassembled WGS sequence"/>
</dbReference>
<organism evidence="1 2">
    <name type="scientific">Brassica cretica</name>
    <name type="common">Mustard</name>
    <dbReference type="NCBI Taxonomy" id="69181"/>
    <lineage>
        <taxon>Eukaryota</taxon>
        <taxon>Viridiplantae</taxon>
        <taxon>Streptophyta</taxon>
        <taxon>Embryophyta</taxon>
        <taxon>Tracheophyta</taxon>
        <taxon>Spermatophyta</taxon>
        <taxon>Magnoliopsida</taxon>
        <taxon>eudicotyledons</taxon>
        <taxon>Gunneridae</taxon>
        <taxon>Pentapetalae</taxon>
        <taxon>rosids</taxon>
        <taxon>malvids</taxon>
        <taxon>Brassicales</taxon>
        <taxon>Brassicaceae</taxon>
        <taxon>Brassiceae</taxon>
        <taxon>Brassica</taxon>
    </lineage>
</organism>
<keyword evidence="2" id="KW-1185">Reference proteome</keyword>
<name>A0ABQ7AB75_BRACR</name>
<protein>
    <submittedName>
        <fullName evidence="1">Uncharacterized protein</fullName>
    </submittedName>
</protein>
<evidence type="ECO:0000313" key="2">
    <source>
        <dbReference type="Proteomes" id="UP000266723"/>
    </source>
</evidence>
<reference evidence="1 2" key="1">
    <citation type="journal article" date="2020" name="BMC Genomics">
        <title>Intraspecific diversification of the crop wild relative Brassica cretica Lam. using demographic model selection.</title>
        <authorList>
            <person name="Kioukis A."/>
            <person name="Michalopoulou V.A."/>
            <person name="Briers L."/>
            <person name="Pirintsos S."/>
            <person name="Studholme D.J."/>
            <person name="Pavlidis P."/>
            <person name="Sarris P.F."/>
        </authorList>
    </citation>
    <scope>NUCLEOTIDE SEQUENCE [LARGE SCALE GENOMIC DNA]</scope>
    <source>
        <strain evidence="2">cv. PFS-1207/04</strain>
    </source>
</reference>
<dbReference type="EMBL" id="QGKV02002055">
    <property type="protein sequence ID" value="KAF3494901.1"/>
    <property type="molecule type" value="Genomic_DNA"/>
</dbReference>
<proteinExistence type="predicted"/>
<sequence length="67" mass="7766">MTFTRCLVFTRLEFKKARSGLRTVEKNAKIARASVEFVSKITVWAFQMLFGVRITGRDTVRLPCVQR</sequence>
<accession>A0ABQ7AB75</accession>
<evidence type="ECO:0000313" key="1">
    <source>
        <dbReference type="EMBL" id="KAF3494901.1"/>
    </source>
</evidence>
<comment type="caution">
    <text evidence="1">The sequence shown here is derived from an EMBL/GenBank/DDBJ whole genome shotgun (WGS) entry which is preliminary data.</text>
</comment>